<reference evidence="14 15" key="1">
    <citation type="submission" date="2015-09" db="EMBL/GenBank/DDBJ databases">
        <title>Draft genome of the parasitic nematode Teladorsagia circumcincta isolate WARC Sus (inbred).</title>
        <authorList>
            <person name="Mitreva M."/>
        </authorList>
    </citation>
    <scope>NUCLEOTIDE SEQUENCE [LARGE SCALE GENOMIC DNA]</scope>
    <source>
        <strain evidence="14 15">S</strain>
    </source>
</reference>
<comment type="subcellular location">
    <subcellularLocation>
        <location evidence="1">Membrane</location>
        <topology evidence="1">Multi-pass membrane protein</topology>
    </subcellularLocation>
</comment>
<keyword evidence="12 13" id="KW-0407">Ion channel</keyword>
<dbReference type="InterPro" id="IPR001873">
    <property type="entry name" value="ENaC"/>
</dbReference>
<evidence type="ECO:0000256" key="6">
    <source>
        <dbReference type="ARBA" id="ARBA00022989"/>
    </source>
</evidence>
<evidence type="ECO:0000256" key="3">
    <source>
        <dbReference type="ARBA" id="ARBA00022448"/>
    </source>
</evidence>
<evidence type="ECO:0000313" key="15">
    <source>
        <dbReference type="Proteomes" id="UP000230423"/>
    </source>
</evidence>
<evidence type="ECO:0000256" key="10">
    <source>
        <dbReference type="ARBA" id="ARBA00023180"/>
    </source>
</evidence>
<evidence type="ECO:0000256" key="11">
    <source>
        <dbReference type="ARBA" id="ARBA00023201"/>
    </source>
</evidence>
<dbReference type="GO" id="GO:0016020">
    <property type="term" value="C:membrane"/>
    <property type="evidence" value="ECO:0007669"/>
    <property type="project" value="UniProtKB-SubCell"/>
</dbReference>
<feature type="non-terminal residue" evidence="14">
    <location>
        <position position="189"/>
    </location>
</feature>
<keyword evidence="7" id="KW-0915">Sodium</keyword>
<evidence type="ECO:0000256" key="1">
    <source>
        <dbReference type="ARBA" id="ARBA00004141"/>
    </source>
</evidence>
<evidence type="ECO:0000256" key="4">
    <source>
        <dbReference type="ARBA" id="ARBA00022461"/>
    </source>
</evidence>
<evidence type="ECO:0000256" key="13">
    <source>
        <dbReference type="RuleBase" id="RU000679"/>
    </source>
</evidence>
<keyword evidence="6" id="KW-1133">Transmembrane helix</keyword>
<keyword evidence="11 13" id="KW-0739">Sodium transport</keyword>
<dbReference type="Pfam" id="PF00858">
    <property type="entry name" value="ASC"/>
    <property type="match status" value="1"/>
</dbReference>
<evidence type="ECO:0000313" key="14">
    <source>
        <dbReference type="EMBL" id="PIO63097.1"/>
    </source>
</evidence>
<sequence>CFRLTDDYNQTDVDENDKLSIYINNVQKGILAGRKNVVQVVMYVGDSYPEVGIYPRVYLNYHDWNRVRFVQRRLSMPSNNPQEIDLLRLQLVDASSGKTAQLHGTCLPACERVENQMQMTTKRDYTRNPDYSFRVETSFTDLQYEKYSEIRLTTSAGFISELGGQSGFFVFRMIKEDVFCEEQMDMASK</sequence>
<keyword evidence="8 13" id="KW-0406">Ion transport</keyword>
<comment type="similarity">
    <text evidence="2 13">Belongs to the amiloride-sensitive sodium channel (TC 1.A.6) family.</text>
</comment>
<proteinExistence type="inferred from homology"/>
<keyword evidence="3 13" id="KW-0813">Transport</keyword>
<evidence type="ECO:0000256" key="7">
    <source>
        <dbReference type="ARBA" id="ARBA00023053"/>
    </source>
</evidence>
<keyword evidence="15" id="KW-1185">Reference proteome</keyword>
<dbReference type="OrthoDB" id="5874059at2759"/>
<feature type="non-terminal residue" evidence="14">
    <location>
        <position position="1"/>
    </location>
</feature>
<name>A0A2G9TYT9_TELCI</name>
<evidence type="ECO:0000256" key="2">
    <source>
        <dbReference type="ARBA" id="ARBA00007193"/>
    </source>
</evidence>
<dbReference type="AlphaFoldDB" id="A0A2G9TYT9"/>
<evidence type="ECO:0000256" key="9">
    <source>
        <dbReference type="ARBA" id="ARBA00023136"/>
    </source>
</evidence>
<dbReference type="Proteomes" id="UP000230423">
    <property type="component" value="Unassembled WGS sequence"/>
</dbReference>
<keyword evidence="5 13" id="KW-0812">Transmembrane</keyword>
<protein>
    <submittedName>
        <fullName evidence="14">Uncharacterized protein</fullName>
    </submittedName>
</protein>
<accession>A0A2G9TYT9</accession>
<dbReference type="GO" id="GO:0005272">
    <property type="term" value="F:sodium channel activity"/>
    <property type="evidence" value="ECO:0007669"/>
    <property type="project" value="UniProtKB-KW"/>
</dbReference>
<gene>
    <name evidence="14" type="ORF">TELCIR_15319</name>
</gene>
<keyword evidence="9" id="KW-0472">Membrane</keyword>
<evidence type="ECO:0000256" key="8">
    <source>
        <dbReference type="ARBA" id="ARBA00023065"/>
    </source>
</evidence>
<keyword evidence="4 13" id="KW-0894">Sodium channel</keyword>
<evidence type="ECO:0000256" key="12">
    <source>
        <dbReference type="ARBA" id="ARBA00023303"/>
    </source>
</evidence>
<dbReference type="EMBL" id="KZ351294">
    <property type="protein sequence ID" value="PIO63097.1"/>
    <property type="molecule type" value="Genomic_DNA"/>
</dbReference>
<organism evidence="14 15">
    <name type="scientific">Teladorsagia circumcincta</name>
    <name type="common">Brown stomach worm</name>
    <name type="synonym">Ostertagia circumcincta</name>
    <dbReference type="NCBI Taxonomy" id="45464"/>
    <lineage>
        <taxon>Eukaryota</taxon>
        <taxon>Metazoa</taxon>
        <taxon>Ecdysozoa</taxon>
        <taxon>Nematoda</taxon>
        <taxon>Chromadorea</taxon>
        <taxon>Rhabditida</taxon>
        <taxon>Rhabditina</taxon>
        <taxon>Rhabditomorpha</taxon>
        <taxon>Strongyloidea</taxon>
        <taxon>Trichostrongylidae</taxon>
        <taxon>Teladorsagia</taxon>
    </lineage>
</organism>
<keyword evidence="10" id="KW-0325">Glycoprotein</keyword>
<evidence type="ECO:0000256" key="5">
    <source>
        <dbReference type="ARBA" id="ARBA00022692"/>
    </source>
</evidence>